<dbReference type="InterPro" id="IPR000195">
    <property type="entry name" value="Rab-GAP-TBC_dom"/>
</dbReference>
<protein>
    <recommendedName>
        <fullName evidence="1">Rab-GAP TBC domain-containing protein</fullName>
    </recommendedName>
</protein>
<accession>A0A8K1CGL1</accession>
<reference evidence="2" key="1">
    <citation type="submission" date="2019-03" db="EMBL/GenBank/DDBJ databases">
        <title>Long read genome sequence of the mycoparasitic Pythium oligandrum ATCC 38472 isolated from sugarbeet rhizosphere.</title>
        <authorList>
            <person name="Gaulin E."/>
        </authorList>
    </citation>
    <scope>NUCLEOTIDE SEQUENCE</scope>
    <source>
        <strain evidence="2">ATCC 38472_TT</strain>
    </source>
</reference>
<comment type="caution">
    <text evidence="2">The sequence shown here is derived from an EMBL/GenBank/DDBJ whole genome shotgun (WGS) entry which is preliminary data.</text>
</comment>
<dbReference type="SMART" id="SM00164">
    <property type="entry name" value="TBC"/>
    <property type="match status" value="1"/>
</dbReference>
<gene>
    <name evidence="2" type="ORF">Poli38472_005044</name>
</gene>
<name>A0A8K1CGL1_PYTOL</name>
<evidence type="ECO:0000313" key="2">
    <source>
        <dbReference type="EMBL" id="TMW62426.1"/>
    </source>
</evidence>
<sequence>MEKNHAHVLQLYGPEVPIEDRVRFLTRQLLELDQVRAWKGVVKQELAKPENSLDQLLLLTQSSSRASEGNNAAVGALYRLVDKMGLVSALRRLILDLHYDATQAVHAAATQQSKEKEASFLPHADGGSLDVVQTARESWERITREELLRFASEQGKTLLSSLTNPIRNGTPTSATTTSETIEGDMELNLPNDAAPVRSYKPPTTTRFLYDGRDLLHTLQSIKPSNRSAEAVAAALDAWGSIQLHFHAPSSSALRRQYAELTPSLGQIGLDELFPSERQAFLAEKNRVGDLVLSHHSVSMARQYAKTGCPASLRAQVWSLALGQTVKSPDARVYFEQLQDQVTQWTYLTDDMYLLDLQRAIDSCDYFVFQDHLDSVVMAFTRDPHVHQHALQVNGTVHLTPEQHQVTQTAALPPPNKCVPPNGVLPFSGLVMYVAPLTYLYTDPVQLYYVFREMYIRYWSRLNAIRSDHATILPLCRLFEDLVVRSSSAAVFHLLNVGVQPLDVAFPWIQGAFSGVLELQQLLLLWDRIVGYDSIQLLAVVAAALFHFRADELEGVTSMDEIRALYAEQLEIQVIPLLQEYLFLVS</sequence>
<dbReference type="PROSITE" id="PS50086">
    <property type="entry name" value="TBC_RABGAP"/>
    <property type="match status" value="1"/>
</dbReference>
<proteinExistence type="predicted"/>
<keyword evidence="3" id="KW-1185">Reference proteome</keyword>
<dbReference type="EMBL" id="SPLM01000073">
    <property type="protein sequence ID" value="TMW62426.1"/>
    <property type="molecule type" value="Genomic_DNA"/>
</dbReference>
<dbReference type="SUPFAM" id="SSF47923">
    <property type="entry name" value="Ypt/Rab-GAP domain of gyp1p"/>
    <property type="match status" value="1"/>
</dbReference>
<dbReference type="InterPro" id="IPR035969">
    <property type="entry name" value="Rab-GAP_TBC_sf"/>
</dbReference>
<dbReference type="Gene3D" id="1.10.472.80">
    <property type="entry name" value="Ypt/Rab-GAP domain of gyp1p, domain 3"/>
    <property type="match status" value="1"/>
</dbReference>
<organism evidence="2 3">
    <name type="scientific">Pythium oligandrum</name>
    <name type="common">Mycoparasitic fungus</name>
    <dbReference type="NCBI Taxonomy" id="41045"/>
    <lineage>
        <taxon>Eukaryota</taxon>
        <taxon>Sar</taxon>
        <taxon>Stramenopiles</taxon>
        <taxon>Oomycota</taxon>
        <taxon>Peronosporomycetes</taxon>
        <taxon>Pythiales</taxon>
        <taxon>Pythiaceae</taxon>
        <taxon>Pythium</taxon>
    </lineage>
</organism>
<dbReference type="AlphaFoldDB" id="A0A8K1CGL1"/>
<evidence type="ECO:0000313" key="3">
    <source>
        <dbReference type="Proteomes" id="UP000794436"/>
    </source>
</evidence>
<dbReference type="Proteomes" id="UP000794436">
    <property type="component" value="Unassembled WGS sequence"/>
</dbReference>
<evidence type="ECO:0000259" key="1">
    <source>
        <dbReference type="PROSITE" id="PS50086"/>
    </source>
</evidence>
<dbReference type="PANTHER" id="PTHR16110">
    <property type="entry name" value="TBC1 DOMAIN FAMILY MEMBER 19"/>
    <property type="match status" value="1"/>
</dbReference>
<dbReference type="InterPro" id="IPR042507">
    <property type="entry name" value="TBC1D19"/>
</dbReference>
<dbReference type="Pfam" id="PF00566">
    <property type="entry name" value="RabGAP-TBC"/>
    <property type="match status" value="1"/>
</dbReference>
<feature type="domain" description="Rab-GAP TBC" evidence="1">
    <location>
        <begin position="307"/>
        <end position="532"/>
    </location>
</feature>
<dbReference type="PANTHER" id="PTHR16110:SF1">
    <property type="entry name" value="TBC1 DOMAIN FAMILY MEMBER 19"/>
    <property type="match status" value="1"/>
</dbReference>
<dbReference type="OrthoDB" id="10249775at2759"/>